<evidence type="ECO:0000256" key="6">
    <source>
        <dbReference type="ARBA" id="ARBA00023212"/>
    </source>
</evidence>
<keyword evidence="9" id="KW-0472">Membrane</keyword>
<feature type="compositionally biased region" description="Low complexity" evidence="8">
    <location>
        <begin position="730"/>
        <end position="743"/>
    </location>
</feature>
<evidence type="ECO:0000256" key="1">
    <source>
        <dbReference type="ARBA" id="ARBA00004245"/>
    </source>
</evidence>
<comment type="caution">
    <text evidence="11">The sequence shown here is derived from an EMBL/GenBank/DDBJ whole genome shotgun (WGS) entry which is preliminary data.</text>
</comment>
<accession>A0A9W7YC59</accession>
<keyword evidence="6" id="KW-0206">Cytoskeleton</keyword>
<sequence length="1459" mass="153476">MRANTASLEHLSGAAYVGDSSSGSQGRGGISTLFRRRQHPLRGATSSDIRAVAGFSPGAAQRARLAHDGGDVSIGDLRSCTTSELLYSGSDLGLAGRAGSQCFAVPGKLADRRSHARHLSKDSDDASPDVAAGGEARPPAGGSGPPQEQVSFLRSPVKVSYYSSLYLRRQLWAATLRIVQYPRTLAYSIALGSMYAALHGVDGPHTEALRSVDGWVGWCLYWVVLGVLSSIGLGAGLHTFVLFLGPHIARVTLTAHECASMSFAVRGGGAFQCGGAPGPELVSFAAIMRKVIVESLCWGAGTAVGELPPYFIARAASAAGTGNSEHQRLQRRAAAGGVLALKDRALLRIYGLLRRFGFVGILVFAAIPNPLFDLAGITCGHFKVPFWTFFGATFLGKSVVKSTLQASVVITAFSKETVAVVLAFLARVSPHAHDLAERVLRQQAASFGADRPPASAADPAHGGGGGGGGDHRPADPLSLLGLVWNAGVAMMLIYFVISTLETFAQTYITDVKGWGQNQLAKGLRGTLRYLGPIDGKPGVWAGVELDEAGTGKNDGSVAGKAYFSCPPASGIFVAPSKIVPSKVETGSQRHSDIAESEALPSISSVFSLAPVDRAVLAARSPGPSGRAGRPSISPATANPAHARKASYSRIAGSAAATPVNSRRKTLVRPSLATPGGSVSDQAGGQPRTRPPPATLSRASSRARPVSTADSVASNRTSSPSLLCPALQPRALASADTGSTAASTPRPPIAPRPQVLSGAASPEPAPTATAPVARLRPAGLALRQPPEAAAGLQNGVSSSRAVSTADPADRLRLRIDMLEAENRVLRLRSEQDKAHLAASQMLAKDLGAAPPVRGSPAPLSPDDSSRQLSDMRDALERERKTDAVKIEQLEAQIAELKAAASEPGRRGDTGDGQLATATGADTDTAADDGQRNSELYLELQRMAAAHAEELDAARELQSELASRLEQSTAKVEGLQRELGAKTDEIGALSAHPEQRPAEHGRAAQQYHDLAAVREEQGPAHTLAALADAPAPGTQVEALRRELADRDAQRTPESLEKLKGDYEDSCALIVRCRLHLAQLAAAMRDEGGDVDCAETAPGDTLGGGADMAAPQIESTLFDSTQQLVAGLAERHRQAMQRADALAEAVHAKDAVVADLGRQLAEARGRPTGDPDAAAESLRERSDPALSQDIQARIDELESANARLTEERDRFAEEQIGLETYLKALESECDRLDADVELLRADNKRLEDDLSMASLQNSTVSLDIGALDSLLPGEPAAPDDGSPRDAGADAGAQREEDARRGAVLEQELRDMERRKNNEIKRLEDEVGNLENLVEDKIFGESELNDRITALTGEVGRLKRELGRMRGTGAAGSPGAARHSIDADSKGGDSGDDDCDDDDDEASYCDICDSRTHGIASCPELATKPEGIFKQDVSVDLSRPYCDNCESFGGHWTDACPHGDEIF</sequence>
<feature type="region of interest" description="Disordered" evidence="8">
    <location>
        <begin position="114"/>
        <end position="149"/>
    </location>
</feature>
<feature type="transmembrane region" description="Helical" evidence="9">
    <location>
        <begin position="477"/>
        <end position="497"/>
    </location>
</feature>
<feature type="compositionally biased region" description="Basic and acidic residues" evidence="8">
    <location>
        <begin position="1278"/>
        <end position="1306"/>
    </location>
</feature>
<comment type="subcellular location">
    <subcellularLocation>
        <location evidence="1">Cytoplasm</location>
        <location evidence="1">Cytoskeleton</location>
    </subcellularLocation>
</comment>
<organism evidence="11 12">
    <name type="scientific">Coemansia biformis</name>
    <dbReference type="NCBI Taxonomy" id="1286918"/>
    <lineage>
        <taxon>Eukaryota</taxon>
        <taxon>Fungi</taxon>
        <taxon>Fungi incertae sedis</taxon>
        <taxon>Zoopagomycota</taxon>
        <taxon>Kickxellomycotina</taxon>
        <taxon>Kickxellomycetes</taxon>
        <taxon>Kickxellales</taxon>
        <taxon>Kickxellaceae</taxon>
        <taxon>Coemansia</taxon>
    </lineage>
</organism>
<evidence type="ECO:0000256" key="4">
    <source>
        <dbReference type="ARBA" id="ARBA00022737"/>
    </source>
</evidence>
<feature type="compositionally biased region" description="Basic and acidic residues" evidence="8">
    <location>
        <begin position="114"/>
        <end position="124"/>
    </location>
</feature>
<feature type="coiled-coil region" evidence="7">
    <location>
        <begin position="935"/>
        <end position="983"/>
    </location>
</feature>
<keyword evidence="2" id="KW-0963">Cytoplasm</keyword>
<dbReference type="OrthoDB" id="2016540at2759"/>
<feature type="transmembrane region" description="Helical" evidence="9">
    <location>
        <begin position="221"/>
        <end position="244"/>
    </location>
</feature>
<dbReference type="InterPro" id="IPR032108">
    <property type="entry name" value="CLIP1_ZNF"/>
</dbReference>
<evidence type="ECO:0000256" key="3">
    <source>
        <dbReference type="ARBA" id="ARBA00022701"/>
    </source>
</evidence>
<keyword evidence="9" id="KW-0812">Transmembrane</keyword>
<dbReference type="EMBL" id="JANBOI010000433">
    <property type="protein sequence ID" value="KAJ1730598.1"/>
    <property type="molecule type" value="Genomic_DNA"/>
</dbReference>
<evidence type="ECO:0000256" key="5">
    <source>
        <dbReference type="ARBA" id="ARBA00023054"/>
    </source>
</evidence>
<feature type="compositionally biased region" description="Low complexity" evidence="8">
    <location>
        <begin position="131"/>
        <end position="140"/>
    </location>
</feature>
<feature type="region of interest" description="Disordered" evidence="8">
    <location>
        <begin position="1361"/>
        <end position="1392"/>
    </location>
</feature>
<keyword evidence="3" id="KW-0493">Microtubule</keyword>
<feature type="compositionally biased region" description="Basic and acidic residues" evidence="8">
    <location>
        <begin position="1375"/>
        <end position="1385"/>
    </location>
</feature>
<feature type="region of interest" description="Disordered" evidence="8">
    <location>
        <begin position="846"/>
        <end position="868"/>
    </location>
</feature>
<evidence type="ECO:0000313" key="11">
    <source>
        <dbReference type="EMBL" id="KAJ1730598.1"/>
    </source>
</evidence>
<evidence type="ECO:0000313" key="12">
    <source>
        <dbReference type="Proteomes" id="UP001143981"/>
    </source>
</evidence>
<reference evidence="11" key="1">
    <citation type="submission" date="2022-07" db="EMBL/GenBank/DDBJ databases">
        <title>Phylogenomic reconstructions and comparative analyses of Kickxellomycotina fungi.</title>
        <authorList>
            <person name="Reynolds N.K."/>
            <person name="Stajich J.E."/>
            <person name="Barry K."/>
            <person name="Grigoriev I.V."/>
            <person name="Crous P."/>
            <person name="Smith M.E."/>
        </authorList>
    </citation>
    <scope>NUCLEOTIDE SEQUENCE</scope>
    <source>
        <strain evidence="11">BCRC 34381</strain>
    </source>
</reference>
<dbReference type="InterPro" id="IPR036859">
    <property type="entry name" value="CAP-Gly_dom_sf"/>
</dbReference>
<feature type="transmembrane region" description="Helical" evidence="9">
    <location>
        <begin position="184"/>
        <end position="201"/>
    </location>
</feature>
<keyword evidence="5 7" id="KW-0175">Coiled coil</keyword>
<dbReference type="InterPro" id="IPR000938">
    <property type="entry name" value="CAP-Gly_domain"/>
</dbReference>
<keyword evidence="4" id="KW-0677">Repeat</keyword>
<keyword evidence="9" id="KW-1133">Transmembrane helix</keyword>
<dbReference type="PROSITE" id="PS00845">
    <property type="entry name" value="CAP_GLY_1"/>
    <property type="match status" value="1"/>
</dbReference>
<feature type="coiled-coil region" evidence="7">
    <location>
        <begin position="1184"/>
        <end position="1253"/>
    </location>
</feature>
<proteinExistence type="predicted"/>
<feature type="region of interest" description="Disordered" evidence="8">
    <location>
        <begin position="1159"/>
        <end position="1184"/>
    </location>
</feature>
<feature type="compositionally biased region" description="Low complexity" evidence="8">
    <location>
        <begin position="449"/>
        <end position="460"/>
    </location>
</feature>
<dbReference type="GO" id="GO:0005874">
    <property type="term" value="C:microtubule"/>
    <property type="evidence" value="ECO:0007669"/>
    <property type="project" value="UniProtKB-KW"/>
</dbReference>
<dbReference type="PANTHER" id="PTHR18916:SF93">
    <property type="entry name" value="RESTIN HOMOLOG"/>
    <property type="match status" value="1"/>
</dbReference>
<dbReference type="SUPFAM" id="SSF74924">
    <property type="entry name" value="Cap-Gly domain"/>
    <property type="match status" value="1"/>
</dbReference>
<feature type="compositionally biased region" description="Low complexity" evidence="8">
    <location>
        <begin position="758"/>
        <end position="768"/>
    </location>
</feature>
<feature type="region of interest" description="Disordered" evidence="8">
    <location>
        <begin position="896"/>
        <end position="928"/>
    </location>
</feature>
<name>A0A9W7YC59_9FUNG</name>
<dbReference type="Gene3D" id="2.30.30.190">
    <property type="entry name" value="CAP Gly-rich-like domain"/>
    <property type="match status" value="1"/>
</dbReference>
<evidence type="ECO:0000256" key="7">
    <source>
        <dbReference type="SAM" id="Coils"/>
    </source>
</evidence>
<dbReference type="Proteomes" id="UP001143981">
    <property type="component" value="Unassembled WGS sequence"/>
</dbReference>
<dbReference type="PANTHER" id="PTHR18916">
    <property type="entry name" value="DYNACTIN 1-RELATED MICROTUBULE-BINDING"/>
    <property type="match status" value="1"/>
</dbReference>
<gene>
    <name evidence="11" type="ORF">LPJ61_002928</name>
</gene>
<keyword evidence="12" id="KW-1185">Reference proteome</keyword>
<feature type="region of interest" description="Disordered" evidence="8">
    <location>
        <begin position="1266"/>
        <end position="1306"/>
    </location>
</feature>
<feature type="compositionally biased region" description="Low complexity" evidence="8">
    <location>
        <begin position="910"/>
        <end position="922"/>
    </location>
</feature>
<feature type="compositionally biased region" description="Polar residues" evidence="8">
    <location>
        <begin position="707"/>
        <end position="720"/>
    </location>
</feature>
<evidence type="ECO:0000256" key="2">
    <source>
        <dbReference type="ARBA" id="ARBA00022490"/>
    </source>
</evidence>
<evidence type="ECO:0000256" key="9">
    <source>
        <dbReference type="SAM" id="Phobius"/>
    </source>
</evidence>
<feature type="transmembrane region" description="Helical" evidence="9">
    <location>
        <begin position="352"/>
        <end position="372"/>
    </location>
</feature>
<dbReference type="Pfam" id="PF01302">
    <property type="entry name" value="CAP_GLY"/>
    <property type="match status" value="1"/>
</dbReference>
<dbReference type="Pfam" id="PF16641">
    <property type="entry name" value="CLIP1_ZNF"/>
    <property type="match status" value="1"/>
</dbReference>
<feature type="region of interest" description="Disordered" evidence="8">
    <location>
        <begin position="449"/>
        <end position="470"/>
    </location>
</feature>
<protein>
    <recommendedName>
        <fullName evidence="10">CAP-Gly domain-containing protein</fullName>
    </recommendedName>
</protein>
<evidence type="ECO:0000259" key="10">
    <source>
        <dbReference type="PROSITE" id="PS50245"/>
    </source>
</evidence>
<feature type="domain" description="CAP-Gly" evidence="10">
    <location>
        <begin position="531"/>
        <end position="574"/>
    </location>
</feature>
<evidence type="ECO:0000256" key="8">
    <source>
        <dbReference type="SAM" id="MobiDB-lite"/>
    </source>
</evidence>
<feature type="region of interest" description="Disordered" evidence="8">
    <location>
        <begin position="619"/>
        <end position="768"/>
    </location>
</feature>
<dbReference type="SMART" id="SM01052">
    <property type="entry name" value="CAP_GLY"/>
    <property type="match status" value="1"/>
</dbReference>
<dbReference type="PROSITE" id="PS50245">
    <property type="entry name" value="CAP_GLY_2"/>
    <property type="match status" value="1"/>
</dbReference>